<reference evidence="1 2" key="1">
    <citation type="submission" date="2024-04" db="EMBL/GenBank/DDBJ databases">
        <authorList>
            <consortium name="Genoscope - CEA"/>
            <person name="William W."/>
        </authorList>
    </citation>
    <scope>NUCLEOTIDE SEQUENCE [LARGE SCALE GENOMIC DNA]</scope>
</reference>
<sequence>MDDSALRDSQAVSITYVRSIDKGHFAEEMLFCKSLESTATAKDILIS</sequence>
<comment type="caution">
    <text evidence="1">The sequence shown here is derived from an EMBL/GenBank/DDBJ whole genome shotgun (WGS) entry which is preliminary data.</text>
</comment>
<accession>A0AAV2HC34</accession>
<gene>
    <name evidence="1" type="ORF">GSLYS_00005413001</name>
</gene>
<dbReference type="Proteomes" id="UP001497497">
    <property type="component" value="Unassembled WGS sequence"/>
</dbReference>
<protein>
    <submittedName>
        <fullName evidence="1">Uncharacterized protein</fullName>
    </submittedName>
</protein>
<proteinExistence type="predicted"/>
<evidence type="ECO:0000313" key="2">
    <source>
        <dbReference type="Proteomes" id="UP001497497"/>
    </source>
</evidence>
<dbReference type="AlphaFoldDB" id="A0AAV2HC34"/>
<dbReference type="EMBL" id="CAXITT010000085">
    <property type="protein sequence ID" value="CAL1531318.1"/>
    <property type="molecule type" value="Genomic_DNA"/>
</dbReference>
<evidence type="ECO:0000313" key="1">
    <source>
        <dbReference type="EMBL" id="CAL1531318.1"/>
    </source>
</evidence>
<name>A0AAV2HC34_LYMST</name>
<keyword evidence="2" id="KW-1185">Reference proteome</keyword>
<organism evidence="1 2">
    <name type="scientific">Lymnaea stagnalis</name>
    <name type="common">Great pond snail</name>
    <name type="synonym">Helix stagnalis</name>
    <dbReference type="NCBI Taxonomy" id="6523"/>
    <lineage>
        <taxon>Eukaryota</taxon>
        <taxon>Metazoa</taxon>
        <taxon>Spiralia</taxon>
        <taxon>Lophotrochozoa</taxon>
        <taxon>Mollusca</taxon>
        <taxon>Gastropoda</taxon>
        <taxon>Heterobranchia</taxon>
        <taxon>Euthyneura</taxon>
        <taxon>Panpulmonata</taxon>
        <taxon>Hygrophila</taxon>
        <taxon>Lymnaeoidea</taxon>
        <taxon>Lymnaeidae</taxon>
        <taxon>Lymnaea</taxon>
    </lineage>
</organism>